<dbReference type="STRING" id="287986.DV20_38095"/>
<evidence type="ECO:0000256" key="1">
    <source>
        <dbReference type="SAM" id="Phobius"/>
    </source>
</evidence>
<feature type="transmembrane region" description="Helical" evidence="1">
    <location>
        <begin position="41"/>
        <end position="59"/>
    </location>
</feature>
<dbReference type="OrthoDB" id="4263397at2"/>
<organism evidence="2 3">
    <name type="scientific">Amycolatopsis rifamycinica</name>
    <dbReference type="NCBI Taxonomy" id="287986"/>
    <lineage>
        <taxon>Bacteria</taxon>
        <taxon>Bacillati</taxon>
        <taxon>Actinomycetota</taxon>
        <taxon>Actinomycetes</taxon>
        <taxon>Pseudonocardiales</taxon>
        <taxon>Pseudonocardiaceae</taxon>
        <taxon>Amycolatopsis</taxon>
    </lineage>
</organism>
<dbReference type="AlphaFoldDB" id="A0A066TP39"/>
<feature type="transmembrane region" description="Helical" evidence="1">
    <location>
        <begin position="110"/>
        <end position="135"/>
    </location>
</feature>
<gene>
    <name evidence="2" type="ORF">DV20_38095</name>
</gene>
<dbReference type="EMBL" id="JMQI01000077">
    <property type="protein sequence ID" value="KDN16921.1"/>
    <property type="molecule type" value="Genomic_DNA"/>
</dbReference>
<feature type="transmembrane region" description="Helical" evidence="1">
    <location>
        <begin position="12"/>
        <end position="34"/>
    </location>
</feature>
<comment type="caution">
    <text evidence="2">The sequence shown here is derived from an EMBL/GenBank/DDBJ whole genome shotgun (WGS) entry which is preliminary data.</text>
</comment>
<dbReference type="Proteomes" id="UP000027345">
    <property type="component" value="Unassembled WGS sequence"/>
</dbReference>
<keyword evidence="1" id="KW-0472">Membrane</keyword>
<dbReference type="eggNOG" id="ENOG50333PX">
    <property type="taxonomic scope" value="Bacteria"/>
</dbReference>
<name>A0A066TP39_9PSEU</name>
<keyword evidence="1" id="KW-1133">Transmembrane helix</keyword>
<keyword evidence="3" id="KW-1185">Reference proteome</keyword>
<evidence type="ECO:0000313" key="2">
    <source>
        <dbReference type="EMBL" id="KDN16921.1"/>
    </source>
</evidence>
<keyword evidence="1" id="KW-0812">Transmembrane</keyword>
<proteinExistence type="predicted"/>
<feature type="transmembrane region" description="Helical" evidence="1">
    <location>
        <begin position="165"/>
        <end position="185"/>
    </location>
</feature>
<sequence>MLSSPVWRGTPTLAFCAGLVCGGALTALVLLVAGSLLRAPLPSLACWAVVAVALGTVLLRETGVWSFRLPENRRLVPDTVFRLGRHLGPLQFGFEMGTGVRTYLPSGLPYVAAIAVVLTASPAAAVGAGVGFGLGRALMTTANLRYDGENGWDGEWRAHGRELRVLTGAAFVVPLAALAVTAWSGTP</sequence>
<protein>
    <submittedName>
        <fullName evidence="2">Uncharacterized protein</fullName>
    </submittedName>
</protein>
<accession>A0A066TP39</accession>
<reference evidence="2 3" key="1">
    <citation type="submission" date="2014-05" db="EMBL/GenBank/DDBJ databases">
        <title>Draft genome sequence of Amycolatopsis rifamycinica DSM 46095.</title>
        <authorList>
            <person name="Lal R."/>
            <person name="Saxena A."/>
            <person name="Kumari R."/>
            <person name="Mukherjee U."/>
            <person name="Singh P."/>
            <person name="Sangwan N."/>
            <person name="Mahato N.K."/>
        </authorList>
    </citation>
    <scope>NUCLEOTIDE SEQUENCE [LARGE SCALE GENOMIC DNA]</scope>
    <source>
        <strain evidence="2 3">DSM 46095</strain>
    </source>
</reference>
<dbReference type="RefSeq" id="WP_043788159.1">
    <property type="nucleotide sequence ID" value="NZ_JMQI01000077.1"/>
</dbReference>
<evidence type="ECO:0000313" key="3">
    <source>
        <dbReference type="Proteomes" id="UP000027345"/>
    </source>
</evidence>